<dbReference type="CDD" id="cd06257">
    <property type="entry name" value="DnaJ"/>
    <property type="match status" value="1"/>
</dbReference>
<feature type="domain" description="J" evidence="3">
    <location>
        <begin position="76"/>
        <end position="139"/>
    </location>
</feature>
<feature type="compositionally biased region" description="Low complexity" evidence="2">
    <location>
        <begin position="508"/>
        <end position="518"/>
    </location>
</feature>
<dbReference type="InterPro" id="IPR036869">
    <property type="entry name" value="J_dom_sf"/>
</dbReference>
<evidence type="ECO:0000256" key="2">
    <source>
        <dbReference type="SAM" id="MobiDB-lite"/>
    </source>
</evidence>
<evidence type="ECO:0000313" key="4">
    <source>
        <dbReference type="EMBL" id="CDR87222.1"/>
    </source>
</evidence>
<dbReference type="GO" id="GO:0036503">
    <property type="term" value="P:ERAD pathway"/>
    <property type="evidence" value="ECO:0007669"/>
    <property type="project" value="TreeGrafter"/>
</dbReference>
<dbReference type="OrthoDB" id="10250354at2759"/>
<protein>
    <recommendedName>
        <fullName evidence="3">J domain-containing protein</fullName>
    </recommendedName>
</protein>
<dbReference type="PANTHER" id="PTHR44360">
    <property type="entry name" value="DNAJ HOMOLOG SUBFAMILY B MEMBER 9"/>
    <property type="match status" value="1"/>
</dbReference>
<evidence type="ECO:0000259" key="3">
    <source>
        <dbReference type="PROSITE" id="PS50076"/>
    </source>
</evidence>
<organism evidence="4">
    <name type="scientific">Sporisorium scitamineum</name>
    <dbReference type="NCBI Taxonomy" id="49012"/>
    <lineage>
        <taxon>Eukaryota</taxon>
        <taxon>Fungi</taxon>
        <taxon>Dikarya</taxon>
        <taxon>Basidiomycota</taxon>
        <taxon>Ustilaginomycotina</taxon>
        <taxon>Ustilaginomycetes</taxon>
        <taxon>Ustilaginales</taxon>
        <taxon>Ustilaginaceae</taxon>
        <taxon>Sporisorium</taxon>
    </lineage>
</organism>
<feature type="region of interest" description="Disordered" evidence="2">
    <location>
        <begin position="451"/>
        <end position="542"/>
    </location>
</feature>
<dbReference type="AlphaFoldDB" id="A0A140KM91"/>
<evidence type="ECO:0000256" key="1">
    <source>
        <dbReference type="ARBA" id="ARBA00023186"/>
    </source>
</evidence>
<feature type="compositionally biased region" description="Polar residues" evidence="2">
    <location>
        <begin position="458"/>
        <end position="472"/>
    </location>
</feature>
<dbReference type="PROSITE" id="PS50076">
    <property type="entry name" value="DNAJ_2"/>
    <property type="match status" value="1"/>
</dbReference>
<dbReference type="PANTHER" id="PTHR44360:SF1">
    <property type="entry name" value="DNAJ HOMOLOG SUBFAMILY B MEMBER 9"/>
    <property type="match status" value="1"/>
</dbReference>
<reference evidence="4" key="1">
    <citation type="submission" date="2014-06" db="EMBL/GenBank/DDBJ databases">
        <authorList>
            <person name="Ju J."/>
            <person name="Zhang J."/>
        </authorList>
    </citation>
    <scope>NUCLEOTIDE SEQUENCE</scope>
    <source>
        <strain evidence="4">SscI8</strain>
    </source>
</reference>
<dbReference type="Gene3D" id="1.10.287.110">
    <property type="entry name" value="DnaJ domain"/>
    <property type="match status" value="1"/>
</dbReference>
<accession>A0A140KM91</accession>
<dbReference type="SMART" id="SM00271">
    <property type="entry name" value="DnaJ"/>
    <property type="match status" value="1"/>
</dbReference>
<feature type="compositionally biased region" description="Polar residues" evidence="2">
    <location>
        <begin position="482"/>
        <end position="507"/>
    </location>
</feature>
<dbReference type="GO" id="GO:0051087">
    <property type="term" value="F:protein-folding chaperone binding"/>
    <property type="evidence" value="ECO:0007669"/>
    <property type="project" value="TreeGrafter"/>
</dbReference>
<dbReference type="EMBL" id="LK056653">
    <property type="protein sequence ID" value="CDR87222.1"/>
    <property type="molecule type" value="Genomic_DNA"/>
</dbReference>
<gene>
    <name evidence="4" type="ORF">SPSC_00348</name>
</gene>
<keyword evidence="1" id="KW-0143">Chaperone</keyword>
<dbReference type="GO" id="GO:0051787">
    <property type="term" value="F:misfolded protein binding"/>
    <property type="evidence" value="ECO:0007669"/>
    <property type="project" value="TreeGrafter"/>
</dbReference>
<proteinExistence type="predicted"/>
<dbReference type="SUPFAM" id="SSF46565">
    <property type="entry name" value="Chaperone J-domain"/>
    <property type="match status" value="1"/>
</dbReference>
<dbReference type="GO" id="GO:0005783">
    <property type="term" value="C:endoplasmic reticulum"/>
    <property type="evidence" value="ECO:0007669"/>
    <property type="project" value="TreeGrafter"/>
</dbReference>
<dbReference type="PRINTS" id="PR00625">
    <property type="entry name" value="JDOMAIN"/>
</dbReference>
<dbReference type="Pfam" id="PF00226">
    <property type="entry name" value="DnaJ"/>
    <property type="match status" value="1"/>
</dbReference>
<dbReference type="InterPro" id="IPR001623">
    <property type="entry name" value="DnaJ_domain"/>
</dbReference>
<name>A0A140KM91_9BASI</name>
<dbReference type="InterPro" id="IPR051948">
    <property type="entry name" value="Hsp70_co-chaperone_J-domain"/>
</dbReference>
<sequence>MKADLLQFGSLLTWWWLPSFGSQLLVHFLYSSHIATPPPPSAHRLRNNHLQLARAVVVIGTLLYQLFQSATTAAPNYYQLLALPLHVDSEGVKRSFRALARRYHPDKVGEQGEAFFIVLRKAHDALSDPVRRFAYDRFGPAVVEWKDCESSRDFMRRGLTSLVAFYTINPAMYAAVGYISSSGTRSDGLSFWRLACLFSLLAFELRLLVSPEYPTWLTLLLPNTTIHDVRQLAHSLFVNFFFASLQLSAALDVLEYGQDGAPARDRKNKAVQAERQLAAIKGRAQVVDTAAEAIKARMLQKFALELRPLRADVGEKLGGGGEGGREMGEVEERVFERIDAVLLCRSLVQQHPSLALMAEKRVDDEVVEKMEKKEEGEEEPLIRAKEKPLEEVLPEPETTVKAEEATSTVQDCLSSTQVKTEAVDEDPLVIGTADQTDEAVVAPEAKLTNEQVVVPATMDQTESGPLLQTSHPASAPDRATQVELTQQDAAAASTEPSTAVQPTVQQSTEAEAPTTAPTSNDDSAQANAPKDRPIASALSDSS</sequence>